<reference evidence="1 2" key="1">
    <citation type="submission" date="2024-01" db="EMBL/GenBank/DDBJ databases">
        <title>The genomes of 5 underutilized Papilionoideae crops provide insights into root nodulation and disease resistanc.</title>
        <authorList>
            <person name="Jiang F."/>
        </authorList>
    </citation>
    <scope>NUCLEOTIDE SEQUENCE [LARGE SCALE GENOMIC DNA]</scope>
    <source>
        <strain evidence="1">DUOXIRENSHENG_FW03</strain>
        <tissue evidence="1">Leaves</tissue>
    </source>
</reference>
<evidence type="ECO:0000313" key="1">
    <source>
        <dbReference type="EMBL" id="KAK7410993.1"/>
    </source>
</evidence>
<gene>
    <name evidence="1" type="ORF">VNO78_02292</name>
</gene>
<dbReference type="PANTHER" id="PTHR43051">
    <property type="entry name" value="POLYNUCLEOTIDE ADENYLYLTRANSFERASE FAMILY PROTEIN"/>
    <property type="match status" value="1"/>
</dbReference>
<accession>A0AAN9SZT6</accession>
<dbReference type="AlphaFoldDB" id="A0AAN9SZT6"/>
<organism evidence="1 2">
    <name type="scientific">Psophocarpus tetragonolobus</name>
    <name type="common">Winged bean</name>
    <name type="synonym">Dolichos tetragonolobus</name>
    <dbReference type="NCBI Taxonomy" id="3891"/>
    <lineage>
        <taxon>Eukaryota</taxon>
        <taxon>Viridiplantae</taxon>
        <taxon>Streptophyta</taxon>
        <taxon>Embryophyta</taxon>
        <taxon>Tracheophyta</taxon>
        <taxon>Spermatophyta</taxon>
        <taxon>Magnoliopsida</taxon>
        <taxon>eudicotyledons</taxon>
        <taxon>Gunneridae</taxon>
        <taxon>Pentapetalae</taxon>
        <taxon>rosids</taxon>
        <taxon>fabids</taxon>
        <taxon>Fabales</taxon>
        <taxon>Fabaceae</taxon>
        <taxon>Papilionoideae</taxon>
        <taxon>50 kb inversion clade</taxon>
        <taxon>NPAAA clade</taxon>
        <taxon>indigoferoid/millettioid clade</taxon>
        <taxon>Phaseoleae</taxon>
        <taxon>Psophocarpus</taxon>
    </lineage>
</organism>
<name>A0AAN9SZT6_PSOTE</name>
<dbReference type="InterPro" id="IPR052191">
    <property type="entry name" value="tRNA_ntf/polyA_polymerase_I"/>
</dbReference>
<dbReference type="PANTHER" id="PTHR43051:SF2">
    <property type="entry name" value="POLYNUCLEOTIDE ADENYLYLTRANSFERASE FAMILY PROTEIN-RELATED"/>
    <property type="match status" value="1"/>
</dbReference>
<proteinExistence type="predicted"/>
<evidence type="ECO:0000313" key="2">
    <source>
        <dbReference type="Proteomes" id="UP001386955"/>
    </source>
</evidence>
<comment type="caution">
    <text evidence="1">The sequence shown here is derived from an EMBL/GenBank/DDBJ whole genome shotgun (WGS) entry which is preliminary data.</text>
</comment>
<dbReference type="EMBL" id="JAYMYS010000001">
    <property type="protein sequence ID" value="KAK7410993.1"/>
    <property type="molecule type" value="Genomic_DNA"/>
</dbReference>
<keyword evidence="2" id="KW-1185">Reference proteome</keyword>
<dbReference type="Proteomes" id="UP001386955">
    <property type="component" value="Unassembled WGS sequence"/>
</dbReference>
<sequence>MTVVLAKAIWHKLSLFSNLDKLLAPNRPCHNSLWVSILALHKALSDRPTDLVVVAAFSLAVNNDPSGLDAEALEAEIVDLAKNVRGTILQMTNVYFVSQATADYPQAPASNLVFIPIGLSIKVCNIFYRIRASANKKNLSKQSRKIDYESLARGDLLEVRHVFARIVFDTLYPLHQNHTQSRNSCISQGG</sequence>
<protein>
    <submittedName>
        <fullName evidence="1">Uncharacterized protein</fullName>
    </submittedName>
</protein>